<evidence type="ECO:0000313" key="1">
    <source>
        <dbReference type="EMBL" id="HGN36875.1"/>
    </source>
</evidence>
<reference evidence="1" key="1">
    <citation type="journal article" date="2020" name="mSystems">
        <title>Genome- and Community-Level Interaction Insights into Carbon Utilization and Element Cycling Functions of Hydrothermarchaeota in Hydrothermal Sediment.</title>
        <authorList>
            <person name="Zhou Z."/>
            <person name="Liu Y."/>
            <person name="Xu W."/>
            <person name="Pan J."/>
            <person name="Luo Z.H."/>
            <person name="Li M."/>
        </authorList>
    </citation>
    <scope>NUCLEOTIDE SEQUENCE [LARGE SCALE GENOMIC DNA]</scope>
    <source>
        <strain evidence="1">SpSt-618</strain>
    </source>
</reference>
<name>A0A7J3I8F7_9CREN</name>
<dbReference type="AlphaFoldDB" id="A0A7J3I8F7"/>
<accession>A0A7J3I8F7</accession>
<dbReference type="EMBL" id="DTAI01000141">
    <property type="protein sequence ID" value="HGN36875.1"/>
    <property type="molecule type" value="Genomic_DNA"/>
</dbReference>
<gene>
    <name evidence="1" type="ORF">ENT87_04945</name>
</gene>
<sequence length="76" mass="9064">MSTRIPQPLLNYIIIQGRRKMDRLKRILRSDEMSRVIDEFANDIASELELDMCSICIRFRETLKLPKPQHGLHQQR</sequence>
<comment type="caution">
    <text evidence="1">The sequence shown here is derived from an EMBL/GenBank/DDBJ whole genome shotgun (WGS) entry which is preliminary data.</text>
</comment>
<organism evidence="1">
    <name type="scientific">Ignisphaera aggregans</name>
    <dbReference type="NCBI Taxonomy" id="334771"/>
    <lineage>
        <taxon>Archaea</taxon>
        <taxon>Thermoproteota</taxon>
        <taxon>Thermoprotei</taxon>
        <taxon>Desulfurococcales</taxon>
        <taxon>Desulfurococcaceae</taxon>
        <taxon>Ignisphaera</taxon>
    </lineage>
</organism>
<protein>
    <submittedName>
        <fullName evidence="1">Uncharacterized protein</fullName>
    </submittedName>
</protein>
<proteinExistence type="predicted"/>